<name>A0A2A2SH34_9SPHN</name>
<keyword evidence="2" id="KW-1185">Reference proteome</keyword>
<dbReference type="Proteomes" id="UP000218151">
    <property type="component" value="Unassembled WGS sequence"/>
</dbReference>
<sequence length="174" mass="19789">MARIADVRGARRIAVVGSPGAGKSTLSRIIALRTGLPLVHLDKEHWRPGWVEPPDDEWRAAEDALIARERWVIDGNYGAGLARRAARADVIIWLDLPTGLCVWRVLKRVALARGRVRSDMGPGCPERLDWTFLHYVATFRRVQRPKTLERLAGRWDQVIQLRSRREVRAFAEAL</sequence>
<gene>
    <name evidence="1" type="ORF">CKY28_03870</name>
</gene>
<keyword evidence="1" id="KW-0418">Kinase</keyword>
<protein>
    <submittedName>
        <fullName evidence="1">Adenylate kinase</fullName>
    </submittedName>
</protein>
<dbReference type="InterPro" id="IPR027417">
    <property type="entry name" value="P-loop_NTPase"/>
</dbReference>
<dbReference type="AlphaFoldDB" id="A0A2A2SH34"/>
<dbReference type="InterPro" id="IPR052922">
    <property type="entry name" value="Cytidylate_Kinase-2"/>
</dbReference>
<organism evidence="1 2">
    <name type="scientific">Sphingomonas lenta</name>
    <dbReference type="NCBI Taxonomy" id="1141887"/>
    <lineage>
        <taxon>Bacteria</taxon>
        <taxon>Pseudomonadati</taxon>
        <taxon>Pseudomonadota</taxon>
        <taxon>Alphaproteobacteria</taxon>
        <taxon>Sphingomonadales</taxon>
        <taxon>Sphingomonadaceae</taxon>
        <taxon>Sphingomonas</taxon>
    </lineage>
</organism>
<dbReference type="OrthoDB" id="7210594at2"/>
<dbReference type="RefSeq" id="WP_095997038.1">
    <property type="nucleotide sequence ID" value="NZ_NSLI01000002.1"/>
</dbReference>
<dbReference type="EMBL" id="NSLI01000002">
    <property type="protein sequence ID" value="PAX08528.1"/>
    <property type="molecule type" value="Genomic_DNA"/>
</dbReference>
<dbReference type="GO" id="GO:0016301">
    <property type="term" value="F:kinase activity"/>
    <property type="evidence" value="ECO:0007669"/>
    <property type="project" value="UniProtKB-KW"/>
</dbReference>
<dbReference type="Gene3D" id="3.40.50.300">
    <property type="entry name" value="P-loop containing nucleotide triphosphate hydrolases"/>
    <property type="match status" value="1"/>
</dbReference>
<evidence type="ECO:0000313" key="2">
    <source>
        <dbReference type="Proteomes" id="UP000218151"/>
    </source>
</evidence>
<accession>A0A2A2SH34</accession>
<proteinExistence type="predicted"/>
<dbReference type="PANTHER" id="PTHR37816">
    <property type="entry name" value="YALI0E33011P"/>
    <property type="match status" value="1"/>
</dbReference>
<reference evidence="2" key="1">
    <citation type="submission" date="2017-09" db="EMBL/GenBank/DDBJ databases">
        <authorList>
            <person name="Feng G."/>
            <person name="Zhu H."/>
        </authorList>
    </citation>
    <scope>NUCLEOTIDE SEQUENCE [LARGE SCALE GENOMIC DNA]</scope>
    <source>
        <strain evidence="2">1PNM-20</strain>
    </source>
</reference>
<dbReference type="SUPFAM" id="SSF52540">
    <property type="entry name" value="P-loop containing nucleoside triphosphate hydrolases"/>
    <property type="match status" value="1"/>
</dbReference>
<dbReference type="PANTHER" id="PTHR37816:SF1">
    <property type="entry name" value="TOXIN"/>
    <property type="match status" value="1"/>
</dbReference>
<comment type="caution">
    <text evidence="1">The sequence shown here is derived from an EMBL/GenBank/DDBJ whole genome shotgun (WGS) entry which is preliminary data.</text>
</comment>
<evidence type="ECO:0000313" key="1">
    <source>
        <dbReference type="EMBL" id="PAX08528.1"/>
    </source>
</evidence>
<keyword evidence="1" id="KW-0808">Transferase</keyword>